<keyword evidence="4" id="KW-0131">Cell cycle</keyword>
<keyword evidence="2" id="KW-0132">Cell division</keyword>
<comment type="similarity">
    <text evidence="1">Belongs to the ANKLE2 family.</text>
</comment>
<evidence type="ECO:0000256" key="3">
    <source>
        <dbReference type="ARBA" id="ARBA00023043"/>
    </source>
</evidence>
<dbReference type="Gene3D" id="1.25.40.20">
    <property type="entry name" value="Ankyrin repeat-containing domain"/>
    <property type="match status" value="1"/>
</dbReference>
<dbReference type="AlphaFoldDB" id="A0A6P4J1T3"/>
<proteinExistence type="inferred from homology"/>
<sequence length="993" mass="110259">MSYFAVYVPPSKAVFEGKPEQCAGSIAAVRIQSLDASKSGPGPGSGLGPAAVPAEDSDYPPDSPLWLIFTEKMHALNVLRQFKDGRLREFPNQEQAKSYVQFGFESIESPKRFFKTKAPSSIFCFLLFEESISIGYKSSPNSADNSYSSDSAIGSSSGFASMDGSLHISSSPTSSPGGSCPNGIISNGRQHHHQHHHQQELSGSGSGGGGGERTQFWPPNKQELQEFRRQIEFGNLERVKRIVWENPRFLISSGDKPTCLTDSCRYNALHICAQENQAKIAELLLKTISDPEFSQLYAGKKGTNPTFFFTLNSSLLDYYLNMPDSVRGDTPLHLAAKYGHANVAEVLLAYPQCNASLENIDGLQPNDLICQRSTAEASRKLNVLLSDPHYVPVLRSMANELPPEVGKPFSPKQPPNLEPKDENGLFSAQLFISALAGPMSRDKAFKLYKRWKTPTQRTDESNNNDIVKMPDTHIVVGEYTDSYRERHIKNSDIEKGLEVVGRQLASQEQLQWREYWDFLDAFVDIRTPEGLDRLEGHLVAKSEQAKKEDAMMNHAQLFQSLNVVASEQQQQQLDRSSANIAEVVPNTITEFQTPYTCVEKSLQVFAKRITKTLIINIKEVFINDMVLSELKRLKTLVASFMIDARFTHVDFSKVHSRIAHLVASYVFDSQEVNVAMRLLLLQMLRKLLKLLAPDERGREQHLGCWCSSLLQKLEQNPGSTTALHQLPDAVNTEELYINAWEAEHSCPCQWVVPHNLSRKSSRRKRTESLRAAVAAATTASASEDNDKTLFYDCLETATEDGTSSEEENFGTPPESMTPQWTYQLYIYGKEPTKRDVDVLNAIINVNLDEETRPRLHAWRANMESFPASELELFPSPKNVQKAIIKPPKPIGTILATPKLGSFGGITKGGRRASPNLSIQPPAVAVGAAAAAEVRIFSSSLSPVLSFESLAAAAQTFPTAQTFQSPLNKMRELLSKYREVRSTSELDSSSGSGR</sequence>
<dbReference type="OrthoDB" id="7446186at2759"/>
<evidence type="ECO:0000256" key="2">
    <source>
        <dbReference type="ARBA" id="ARBA00022618"/>
    </source>
</evidence>
<feature type="region of interest" description="Disordered" evidence="6">
    <location>
        <begin position="37"/>
        <end position="56"/>
    </location>
</feature>
<evidence type="ECO:0000259" key="7">
    <source>
        <dbReference type="Pfam" id="PF24567"/>
    </source>
</evidence>
<dbReference type="PROSITE" id="PS50088">
    <property type="entry name" value="ANK_REPEAT"/>
    <property type="match status" value="1"/>
</dbReference>
<keyword evidence="8" id="KW-1185">Reference proteome</keyword>
<dbReference type="PANTHER" id="PTHR12349:SF4">
    <property type="entry name" value="ANKYRIN REPEAT AND LEM DOMAIN-CONTAINING PROTEIN 2"/>
    <property type="match status" value="1"/>
</dbReference>
<name>A0A6P4J1T3_DROKI</name>
<evidence type="ECO:0000313" key="10">
    <source>
        <dbReference type="RefSeq" id="XP_017034885.1"/>
    </source>
</evidence>
<evidence type="ECO:0000256" key="5">
    <source>
        <dbReference type="PROSITE-ProRule" id="PRU00023"/>
    </source>
</evidence>
<dbReference type="SUPFAM" id="SSF48403">
    <property type="entry name" value="Ankyrin repeat"/>
    <property type="match status" value="1"/>
</dbReference>
<accession>A0A6P4J1T3</accession>
<dbReference type="Pfam" id="PF24567">
    <property type="entry name" value="ANKLE2_3rd"/>
    <property type="match status" value="1"/>
</dbReference>
<dbReference type="InterPro" id="IPR056237">
    <property type="entry name" value="ANKLE2_3rd"/>
</dbReference>
<dbReference type="PANTHER" id="PTHR12349">
    <property type="entry name" value="ANKYRIN REPEAT AND LEM DOMAIN-CONTAINING PROTEIN 2"/>
    <property type="match status" value="1"/>
</dbReference>
<evidence type="ECO:0000256" key="1">
    <source>
        <dbReference type="ARBA" id="ARBA00007597"/>
    </source>
</evidence>
<feature type="domain" description="ANKLE2 third alpha/beta" evidence="7">
    <location>
        <begin position="390"/>
        <end position="515"/>
    </location>
</feature>
<dbReference type="Proteomes" id="UP001652661">
    <property type="component" value="Chromosome X"/>
</dbReference>
<evidence type="ECO:0000313" key="8">
    <source>
        <dbReference type="Proteomes" id="UP001652661"/>
    </source>
</evidence>
<dbReference type="RefSeq" id="XP_017034885.1">
    <property type="nucleotide sequence ID" value="XM_017179396.1"/>
</dbReference>
<dbReference type="GO" id="GO:0005783">
    <property type="term" value="C:endoplasmic reticulum"/>
    <property type="evidence" value="ECO:0007669"/>
    <property type="project" value="TreeGrafter"/>
</dbReference>
<feature type="region of interest" description="Disordered" evidence="6">
    <location>
        <begin position="164"/>
        <end position="217"/>
    </location>
</feature>
<reference evidence="9 10" key="1">
    <citation type="submission" date="2025-04" db="UniProtKB">
        <authorList>
            <consortium name="RefSeq"/>
        </authorList>
    </citation>
    <scope>IDENTIFICATION</scope>
</reference>
<evidence type="ECO:0000256" key="6">
    <source>
        <dbReference type="SAM" id="MobiDB-lite"/>
    </source>
</evidence>
<feature type="compositionally biased region" description="Low complexity" evidence="6">
    <location>
        <begin position="164"/>
        <end position="188"/>
    </location>
</feature>
<evidence type="ECO:0000256" key="4">
    <source>
        <dbReference type="ARBA" id="ARBA00023306"/>
    </source>
</evidence>
<dbReference type="GO" id="GO:0051301">
    <property type="term" value="P:cell division"/>
    <property type="evidence" value="ECO:0007669"/>
    <property type="project" value="UniProtKB-KW"/>
</dbReference>
<dbReference type="RefSeq" id="XP_017034884.1">
    <property type="nucleotide sequence ID" value="XM_017179395.1"/>
</dbReference>
<protein>
    <submittedName>
        <fullName evidence="9 10">Uncharacterized protein LOC108083551 isoform X1</fullName>
    </submittedName>
</protein>
<dbReference type="GO" id="GO:0051721">
    <property type="term" value="F:protein phosphatase 2A binding"/>
    <property type="evidence" value="ECO:0007669"/>
    <property type="project" value="TreeGrafter"/>
</dbReference>
<feature type="repeat" description="ANK" evidence="5">
    <location>
        <begin position="327"/>
        <end position="348"/>
    </location>
</feature>
<evidence type="ECO:0000313" key="9">
    <source>
        <dbReference type="RefSeq" id="XP_017034884.1"/>
    </source>
</evidence>
<dbReference type="PROSITE" id="PS50297">
    <property type="entry name" value="ANK_REP_REGION"/>
    <property type="match status" value="1"/>
</dbReference>
<dbReference type="SMART" id="SM00248">
    <property type="entry name" value="ANK"/>
    <property type="match status" value="2"/>
</dbReference>
<keyword evidence="3 5" id="KW-0040">ANK repeat</keyword>
<dbReference type="InterPro" id="IPR036770">
    <property type="entry name" value="Ankyrin_rpt-contain_sf"/>
</dbReference>
<organism evidence="8 10">
    <name type="scientific">Drosophila kikkawai</name>
    <name type="common">Fruit fly</name>
    <dbReference type="NCBI Taxonomy" id="30033"/>
    <lineage>
        <taxon>Eukaryota</taxon>
        <taxon>Metazoa</taxon>
        <taxon>Ecdysozoa</taxon>
        <taxon>Arthropoda</taxon>
        <taxon>Hexapoda</taxon>
        <taxon>Insecta</taxon>
        <taxon>Pterygota</taxon>
        <taxon>Neoptera</taxon>
        <taxon>Endopterygota</taxon>
        <taxon>Diptera</taxon>
        <taxon>Brachycera</taxon>
        <taxon>Muscomorpha</taxon>
        <taxon>Ephydroidea</taxon>
        <taxon>Drosophilidae</taxon>
        <taxon>Drosophila</taxon>
        <taxon>Sophophora</taxon>
    </lineage>
</organism>
<dbReference type="Pfam" id="PF12796">
    <property type="entry name" value="Ank_2"/>
    <property type="match status" value="1"/>
</dbReference>
<dbReference type="InterPro" id="IPR002110">
    <property type="entry name" value="Ankyrin_rpt"/>
</dbReference>
<gene>
    <name evidence="9 10" type="primary">LOC108083551</name>
</gene>